<evidence type="ECO:0000313" key="2">
    <source>
        <dbReference type="EMBL" id="ERJ12610.1"/>
    </source>
</evidence>
<dbReference type="Gene3D" id="2.20.25.270">
    <property type="match status" value="1"/>
</dbReference>
<dbReference type="eggNOG" id="COG2906">
    <property type="taxonomic scope" value="Bacteria"/>
</dbReference>
<gene>
    <name evidence="2" type="ORF">HLPCO_001601</name>
</gene>
<dbReference type="Proteomes" id="UP000005707">
    <property type="component" value="Unassembled WGS sequence"/>
</dbReference>
<dbReference type="InterPro" id="IPR040890">
    <property type="entry name" value="Znf_CopZ"/>
</dbReference>
<evidence type="ECO:0000259" key="1">
    <source>
        <dbReference type="Pfam" id="PF18423"/>
    </source>
</evidence>
<dbReference type="AlphaFoldDB" id="F7PWL9"/>
<accession>F7PWL9</accession>
<dbReference type="RefSeq" id="WP_008824807.1">
    <property type="nucleotide sequence ID" value="NZ_AFNU02000004.1"/>
</dbReference>
<dbReference type="InterPro" id="IPR041854">
    <property type="entry name" value="BFD-like_2Fe2S-bd_dom_sf"/>
</dbReference>
<reference evidence="2 3" key="1">
    <citation type="journal article" date="2011" name="J. Bacteriol.">
        <title>Genome sequence of Haloplasma contractile, an unusual contractile bacterium from a deep-sea anoxic brine lake.</title>
        <authorList>
            <person name="Antunes A."/>
            <person name="Alam I."/>
            <person name="El Dorry H."/>
            <person name="Siam R."/>
            <person name="Robertson A."/>
            <person name="Bajic V.B."/>
            <person name="Stingl U."/>
        </authorList>
    </citation>
    <scope>NUCLEOTIDE SEQUENCE [LARGE SCALE GENOMIC DNA]</scope>
    <source>
        <strain evidence="2 3">SSD-17B</strain>
    </source>
</reference>
<name>F7PWL9_9MOLU</name>
<dbReference type="InParanoid" id="F7PWL9"/>
<keyword evidence="3" id="KW-1185">Reference proteome</keyword>
<organism evidence="2 3">
    <name type="scientific">Haloplasma contractile SSD-17B</name>
    <dbReference type="NCBI Taxonomy" id="1033810"/>
    <lineage>
        <taxon>Bacteria</taxon>
        <taxon>Bacillati</taxon>
        <taxon>Mycoplasmatota</taxon>
        <taxon>Mollicutes</taxon>
        <taxon>Haloplasmatales</taxon>
        <taxon>Haloplasmataceae</taxon>
        <taxon>Haloplasma</taxon>
    </lineage>
</organism>
<reference evidence="2 3" key="2">
    <citation type="journal article" date="2013" name="PLoS ONE">
        <title>INDIGO - INtegrated Data Warehouse of MIcrobial GenOmes with Examples from the Red Sea Extremophiles.</title>
        <authorList>
            <person name="Alam I."/>
            <person name="Antunes A."/>
            <person name="Kamau A.A."/>
            <person name="Ba Alawi W."/>
            <person name="Kalkatawi M."/>
            <person name="Stingl U."/>
            <person name="Bajic V.B."/>
        </authorList>
    </citation>
    <scope>NUCLEOTIDE SEQUENCE [LARGE SCALE GENOMIC DNA]</scope>
    <source>
        <strain evidence="2 3">SSD-17B</strain>
    </source>
</reference>
<dbReference type="EMBL" id="AFNU02000004">
    <property type="protein sequence ID" value="ERJ12610.1"/>
    <property type="molecule type" value="Genomic_DNA"/>
</dbReference>
<protein>
    <submittedName>
        <fullName evidence="2">BFD domain protein</fullName>
    </submittedName>
</protein>
<comment type="caution">
    <text evidence="2">The sequence shown here is derived from an EMBL/GenBank/DDBJ whole genome shotgun (WGS) entry which is preliminary data.</text>
</comment>
<evidence type="ECO:0000313" key="3">
    <source>
        <dbReference type="Proteomes" id="UP000005707"/>
    </source>
</evidence>
<proteinExistence type="predicted"/>
<feature type="domain" description="CopZ zinc binding" evidence="1">
    <location>
        <begin position="23"/>
        <end position="84"/>
    </location>
</feature>
<sequence length="168" mass="19149">MDCNECNEKKQDCKTCTSDDLDCCPMCGKGGISVRYITVENIIEPMIIDDVSFYKDEQFYLCKSRDCQVSYYTSSGARLFIDQLKVPIWYKGKPDKYIVCYCKDITLKDIISSVNTISGNVNDITVEDVCRYLEKPVGAGKCLYHNPTGKSCRPLFQNAIEYAKTQFK</sequence>
<dbReference type="OrthoDB" id="95698at2"/>
<dbReference type="Pfam" id="PF18423">
    <property type="entry name" value="zf_CopZ"/>
    <property type="match status" value="1"/>
</dbReference>
<dbReference type="Gene3D" id="1.10.10.1100">
    <property type="entry name" value="BFD-like [2Fe-2S]-binding domain"/>
    <property type="match status" value="1"/>
</dbReference>
<dbReference type="STRING" id="1033810.HLPCO_001601"/>